<dbReference type="SUPFAM" id="SSF51206">
    <property type="entry name" value="cAMP-binding domain-like"/>
    <property type="match status" value="1"/>
</dbReference>
<feature type="compositionally biased region" description="Polar residues" evidence="7">
    <location>
        <begin position="826"/>
        <end position="836"/>
    </location>
</feature>
<accession>A0A078A9K5</accession>
<feature type="region of interest" description="Disordered" evidence="7">
    <location>
        <begin position="826"/>
        <end position="845"/>
    </location>
</feature>
<dbReference type="InterPro" id="IPR000595">
    <property type="entry name" value="cNMP-bd_dom"/>
</dbReference>
<feature type="transmembrane region" description="Helical" evidence="8">
    <location>
        <begin position="410"/>
        <end position="430"/>
    </location>
</feature>
<evidence type="ECO:0000256" key="6">
    <source>
        <dbReference type="ARBA" id="ARBA00023136"/>
    </source>
</evidence>
<dbReference type="PANTHER" id="PTHR47823:SF9">
    <property type="entry name" value="CHROMOSOME UNDETERMINED SCAFFOLD_10, WHOLE GENOME SHOTGUN SEQUENCE"/>
    <property type="match status" value="1"/>
</dbReference>
<dbReference type="Gene3D" id="1.10.287.70">
    <property type="match status" value="1"/>
</dbReference>
<dbReference type="InterPro" id="IPR014710">
    <property type="entry name" value="RmlC-like_jellyroll"/>
</dbReference>
<dbReference type="GO" id="GO:0016020">
    <property type="term" value="C:membrane"/>
    <property type="evidence" value="ECO:0007669"/>
    <property type="project" value="UniProtKB-SubCell"/>
</dbReference>
<feature type="compositionally biased region" description="Basic residues" evidence="7">
    <location>
        <begin position="56"/>
        <end position="81"/>
    </location>
</feature>
<dbReference type="SUPFAM" id="SSF81324">
    <property type="entry name" value="Voltage-gated potassium channels"/>
    <property type="match status" value="1"/>
</dbReference>
<dbReference type="Proteomes" id="UP000039865">
    <property type="component" value="Unassembled WGS sequence"/>
</dbReference>
<evidence type="ECO:0000256" key="2">
    <source>
        <dbReference type="ARBA" id="ARBA00022448"/>
    </source>
</evidence>
<feature type="domain" description="Cyclic nucleotide-binding" evidence="9">
    <location>
        <begin position="515"/>
        <end position="627"/>
    </location>
</feature>
<keyword evidence="5" id="KW-0406">Ion transport</keyword>
<evidence type="ECO:0000256" key="3">
    <source>
        <dbReference type="ARBA" id="ARBA00022692"/>
    </source>
</evidence>
<dbReference type="PANTHER" id="PTHR47823">
    <property type="entry name" value="ION_TRANS DOMAIN-CONTAINING PROTEIN"/>
    <property type="match status" value="1"/>
</dbReference>
<keyword evidence="2" id="KW-0813">Transport</keyword>
<dbReference type="InParanoid" id="A0A078A9K5"/>
<organism evidence="10 11">
    <name type="scientific">Stylonychia lemnae</name>
    <name type="common">Ciliate</name>
    <dbReference type="NCBI Taxonomy" id="5949"/>
    <lineage>
        <taxon>Eukaryota</taxon>
        <taxon>Sar</taxon>
        <taxon>Alveolata</taxon>
        <taxon>Ciliophora</taxon>
        <taxon>Intramacronucleata</taxon>
        <taxon>Spirotrichea</taxon>
        <taxon>Stichotrichia</taxon>
        <taxon>Sporadotrichida</taxon>
        <taxon>Oxytrichidae</taxon>
        <taxon>Stylonychinae</taxon>
        <taxon>Stylonychia</taxon>
    </lineage>
</organism>
<feature type="transmembrane region" description="Helical" evidence="8">
    <location>
        <begin position="180"/>
        <end position="198"/>
    </location>
</feature>
<evidence type="ECO:0000313" key="10">
    <source>
        <dbReference type="EMBL" id="CDW78950.1"/>
    </source>
</evidence>
<dbReference type="CDD" id="cd00038">
    <property type="entry name" value="CAP_ED"/>
    <property type="match status" value="1"/>
</dbReference>
<keyword evidence="11" id="KW-1185">Reference proteome</keyword>
<sequence length="1394" mass="162436">MDKNIEAKPQVKKITETVEFFRQASTVDQKLIELQQQQQIILQKQLLQLEEQTKNVSKKKKKKRVYKSKKGKKSKKSKKGLHSTNNLLDDSQQIQGNQGYYQLNSVANANSNRPLNDEEFDHTKLYDKINDKGNRKYNTSLNTQTKNDFIHSEVNKEKQGVDDITEAELIKEMNAPFEKYYWTVFILLLNFIWVQAFLPVRMSFENQRKIMLTIAVTDLAIDVLFTLESISNFFIPGTNKDGEYVFKRKKVAKQYLKSWFILDCLGNIPYGMFKAFPGEPSLDDMSNFVKFNFAYIPRFYIVCLALKLFRIRTTQKYLVNFLKRRSVGVEAINLIITVWTLILILHMIACFWGVAGSFNLATNQNWIYKLAMQDEDVIYKYITSLYWASVTIITVGYGDILPQNFWEKTLVCIIFIIGVAMFSYTLSALANQFSELSKGNSKRQNRDSQIAQLEQNYKLPRHLAEKITFFFAQSETIISISKDYEINTILKFLPPSLKTRLALFLYHDAIAAIPFLQNRSQIFYLNFLSELIPMKFQRNTVILKQGTRPEEVFFILKGVVINPGSQRTMSAGSMIGETDYIYKRERVDSFIAGTDVYILKFELEVFKIILDQFPDIKSEIESIAKKREKLRLMIHQKDQLLEDQEQHKLEIMSVLQKILKKEQKELVQQQYLGNALARKLDNSGIIVSNDALLNIKLQQMNERSSSTDNLLQNKRDSSLENITKGIKHDKNRKSSLEKIEENKSEIDEDMSMRKTKSNFSNDNIFKQQENYQASPRNRNTFKIEQIKERMRKLSSKKITNQPSGQKKKYQTNMFINSQSEEQIDVVNQSSNAGSSTARRRKLADVETARQSNVFKSDITDDKASHNFSPEVYQRVIPNVKPLSVMTQGISKMTTDIEKPNIPQQDTLKPPENPKKLERKRSSSLNITGKFNDADMFYQSQGKEKNFLQSQDAFLYSNPAMKNQMLKSKIFNSLQSFENPERRIEKIIMIIKKSKLILNEYGILFAEYLEKLRNNSKNTVSEHIILPTKNAIMGIKKYIQIISCLESKLEQPKMILDYIDQLENILQPQLEFQQKLRSTLDKLYYNQQRKNRQVSQNLTSQIQHTEFQLQQQQIISPAYIQATKEKKHSYSRKKSSQKMNMIDLETSYRINDYNEMIALKQDISSYQNSPQNSILIQNNLKTFKSPSPNSPSQNPLVQNQQTNNRLSTNMLSNIQNDYYGSLKKNPELTLSDQKNVSSRQAKQNDGGLPFNLNLVTVNSRQNSDQYQQQQDQPPYQNYLETNNYNNQYLNLNFPSYRNNHIPTFNQSVQQQNPSLLSSSNFQLDNRSYHQQQNQIQLQYKPSKQQDMQRIRDLIQKNGLGREYRGPPDQYIQTHKKLDAGKLMAQMTSHIFFLQF</sequence>
<reference evidence="10 11" key="1">
    <citation type="submission" date="2014-06" db="EMBL/GenBank/DDBJ databases">
        <authorList>
            <person name="Swart Estienne"/>
        </authorList>
    </citation>
    <scope>NUCLEOTIDE SEQUENCE [LARGE SCALE GENOMIC DNA]</scope>
    <source>
        <strain evidence="10 11">130c</strain>
    </source>
</reference>
<dbReference type="GO" id="GO:0005216">
    <property type="term" value="F:monoatomic ion channel activity"/>
    <property type="evidence" value="ECO:0007669"/>
    <property type="project" value="InterPro"/>
</dbReference>
<feature type="transmembrane region" description="Helical" evidence="8">
    <location>
        <begin position="210"/>
        <end position="235"/>
    </location>
</feature>
<evidence type="ECO:0000256" key="8">
    <source>
        <dbReference type="SAM" id="Phobius"/>
    </source>
</evidence>
<name>A0A078A9K5_STYLE</name>
<feature type="transmembrane region" description="Helical" evidence="8">
    <location>
        <begin position="255"/>
        <end position="273"/>
    </location>
</feature>
<evidence type="ECO:0000256" key="1">
    <source>
        <dbReference type="ARBA" id="ARBA00004141"/>
    </source>
</evidence>
<keyword evidence="4 8" id="KW-1133">Transmembrane helix</keyword>
<dbReference type="Gene3D" id="2.60.120.10">
    <property type="entry name" value="Jelly Rolls"/>
    <property type="match status" value="1"/>
</dbReference>
<feature type="transmembrane region" description="Helical" evidence="8">
    <location>
        <begin position="378"/>
        <end position="398"/>
    </location>
</feature>
<feature type="region of interest" description="Disordered" evidence="7">
    <location>
        <begin position="54"/>
        <end position="89"/>
    </location>
</feature>
<feature type="compositionally biased region" description="Polar residues" evidence="7">
    <location>
        <begin position="1228"/>
        <end position="1242"/>
    </location>
</feature>
<comment type="subcellular location">
    <subcellularLocation>
        <location evidence="1">Membrane</location>
        <topology evidence="1">Multi-pass membrane protein</topology>
    </subcellularLocation>
</comment>
<feature type="transmembrane region" description="Helical" evidence="8">
    <location>
        <begin position="331"/>
        <end position="358"/>
    </location>
</feature>
<dbReference type="InterPro" id="IPR005821">
    <property type="entry name" value="Ion_trans_dom"/>
</dbReference>
<dbReference type="OrthoDB" id="297496at2759"/>
<evidence type="ECO:0000313" key="11">
    <source>
        <dbReference type="Proteomes" id="UP000039865"/>
    </source>
</evidence>
<dbReference type="InterPro" id="IPR018490">
    <property type="entry name" value="cNMP-bd_dom_sf"/>
</dbReference>
<proteinExistence type="predicted"/>
<feature type="transmembrane region" description="Helical" evidence="8">
    <location>
        <begin position="293"/>
        <end position="310"/>
    </location>
</feature>
<feature type="region of interest" description="Disordered" evidence="7">
    <location>
        <begin position="1228"/>
        <end position="1251"/>
    </location>
</feature>
<evidence type="ECO:0000256" key="4">
    <source>
        <dbReference type="ARBA" id="ARBA00022989"/>
    </source>
</evidence>
<dbReference type="PROSITE" id="PS50042">
    <property type="entry name" value="CNMP_BINDING_3"/>
    <property type="match status" value="1"/>
</dbReference>
<dbReference type="Pfam" id="PF00520">
    <property type="entry name" value="Ion_trans"/>
    <property type="match status" value="1"/>
</dbReference>
<evidence type="ECO:0000259" key="9">
    <source>
        <dbReference type="PROSITE" id="PS50042"/>
    </source>
</evidence>
<keyword evidence="3 8" id="KW-0812">Transmembrane</keyword>
<feature type="region of interest" description="Disordered" evidence="7">
    <location>
        <begin position="894"/>
        <end position="923"/>
    </location>
</feature>
<dbReference type="Pfam" id="PF00027">
    <property type="entry name" value="cNMP_binding"/>
    <property type="match status" value="1"/>
</dbReference>
<evidence type="ECO:0000256" key="7">
    <source>
        <dbReference type="SAM" id="MobiDB-lite"/>
    </source>
</evidence>
<evidence type="ECO:0000256" key="5">
    <source>
        <dbReference type="ARBA" id="ARBA00023065"/>
    </source>
</evidence>
<gene>
    <name evidence="10" type="primary">Contig16758.g17853</name>
    <name evidence="10" type="ORF">STYLEM_7935</name>
</gene>
<protein>
    <recommendedName>
        <fullName evidence="9">Cyclic nucleotide-binding domain-containing protein</fullName>
    </recommendedName>
</protein>
<feature type="compositionally biased region" description="Basic and acidic residues" evidence="7">
    <location>
        <begin position="726"/>
        <end position="745"/>
    </location>
</feature>
<keyword evidence="6 8" id="KW-0472">Membrane</keyword>
<dbReference type="EMBL" id="CCKQ01007561">
    <property type="protein sequence ID" value="CDW78950.1"/>
    <property type="molecule type" value="Genomic_DNA"/>
</dbReference>
<feature type="region of interest" description="Disordered" evidence="7">
    <location>
        <begin position="724"/>
        <end position="745"/>
    </location>
</feature>